<dbReference type="InterPro" id="IPR004474">
    <property type="entry name" value="LytR_CpsA_psr"/>
</dbReference>
<dbReference type="Proteomes" id="UP001344906">
    <property type="component" value="Unassembled WGS sequence"/>
</dbReference>
<keyword evidence="3" id="KW-0812">Transmembrane</keyword>
<evidence type="ECO:0000256" key="1">
    <source>
        <dbReference type="ARBA" id="ARBA00006068"/>
    </source>
</evidence>
<evidence type="ECO:0000313" key="5">
    <source>
        <dbReference type="EMBL" id="GLV57607.1"/>
    </source>
</evidence>
<protein>
    <submittedName>
        <fullName evidence="5">Transcriptional regulator YvhJ</fullName>
    </submittedName>
</protein>
<keyword evidence="3" id="KW-0472">Membrane</keyword>
<comment type="similarity">
    <text evidence="1">Belongs to the LytR/CpsA/Psr (LCP) family.</text>
</comment>
<evidence type="ECO:0000256" key="2">
    <source>
        <dbReference type="SAM" id="MobiDB-lite"/>
    </source>
</evidence>
<dbReference type="NCBIfam" id="TIGR00350">
    <property type="entry name" value="lytR_cpsA_psr"/>
    <property type="match status" value="1"/>
</dbReference>
<name>A0ABQ6FTK0_9CHLR</name>
<dbReference type="PANTHER" id="PTHR33392:SF6">
    <property type="entry name" value="POLYISOPRENYL-TEICHOIC ACID--PEPTIDOGLYCAN TEICHOIC ACID TRANSFERASE TAGU"/>
    <property type="match status" value="1"/>
</dbReference>
<evidence type="ECO:0000313" key="6">
    <source>
        <dbReference type="Proteomes" id="UP001344906"/>
    </source>
</evidence>
<keyword evidence="3" id="KW-1133">Transmembrane helix</keyword>
<evidence type="ECO:0000256" key="3">
    <source>
        <dbReference type="SAM" id="Phobius"/>
    </source>
</evidence>
<dbReference type="Pfam" id="PF03816">
    <property type="entry name" value="LytR_cpsA_psr"/>
    <property type="match status" value="1"/>
</dbReference>
<reference evidence="5 6" key="1">
    <citation type="submission" date="2023-02" db="EMBL/GenBank/DDBJ databases">
        <title>Dictyobacter halimunensis sp. nov., a new member of the class Ktedonobacteria from forest soil in a geothermal area.</title>
        <authorList>
            <person name="Rachmania M.K."/>
            <person name="Ningsih F."/>
            <person name="Sakai Y."/>
            <person name="Yabe S."/>
            <person name="Yokota A."/>
            <person name="Sjamsuridzal W."/>
        </authorList>
    </citation>
    <scope>NUCLEOTIDE SEQUENCE [LARGE SCALE GENOMIC DNA]</scope>
    <source>
        <strain evidence="5 6">S3.2.2.5</strain>
    </source>
</reference>
<dbReference type="Gene3D" id="3.40.630.190">
    <property type="entry name" value="LCP protein"/>
    <property type="match status" value="1"/>
</dbReference>
<keyword evidence="6" id="KW-1185">Reference proteome</keyword>
<sequence length="531" mass="56709">MIPPSQISLRQYPAVPPAQPTFAGPPLTPQRPRITRDLNGYAQRPTTGQLSNPAQGQPGIGSGQWPNPAAAPATVSRNSWDNYNRPASGAPPYMASGPSQTGKTNDRRRIPIWTRMVIAILAFLVITGGGAFAYYQINFANSVNDITGNGALHDINGKNKTSQQPVNADPLTQRTNILLLGSDTDGKGNDIATGKPLAQTVIIITIDPKTNYVGMLSIPRDMQVSDQILGGQTKIDQIFENGWQGKTTKEKVQRAAGHTMDVIEENYGIHIDHYAWVGLQGFIKVIDTIGGVDIDAMRPVVDDAYPDDTNNSPNAYNYKRLDIAPGPQHFNGIGALEYVRSRHADLGGDFGRTQRQQQILSQIKVKLSGTDIVTKAPTILSDLDGYLLTDLTVSQLASFAQIAKNVDVNKVDRVSFTQGYSNLIAGSTNYAPICPAITAKIHAMFGVTPNCIPQASMPGNTGTSVARIQPSGTSPAMATASVDKGASLAGSTYQLTSLSTGNAIVSNKAIFSNLMDLMLLTVSGSFNAMGK</sequence>
<dbReference type="EMBL" id="BSRI01000002">
    <property type="protein sequence ID" value="GLV57607.1"/>
    <property type="molecule type" value="Genomic_DNA"/>
</dbReference>
<proteinExistence type="inferred from homology"/>
<comment type="caution">
    <text evidence="5">The sequence shown here is derived from an EMBL/GenBank/DDBJ whole genome shotgun (WGS) entry which is preliminary data.</text>
</comment>
<dbReference type="PANTHER" id="PTHR33392">
    <property type="entry name" value="POLYISOPRENYL-TEICHOIC ACID--PEPTIDOGLYCAN TEICHOIC ACID TRANSFERASE TAGU"/>
    <property type="match status" value="1"/>
</dbReference>
<organism evidence="5 6">
    <name type="scientific">Dictyobacter halimunensis</name>
    <dbReference type="NCBI Taxonomy" id="3026934"/>
    <lineage>
        <taxon>Bacteria</taxon>
        <taxon>Bacillati</taxon>
        <taxon>Chloroflexota</taxon>
        <taxon>Ktedonobacteria</taxon>
        <taxon>Ktedonobacterales</taxon>
        <taxon>Dictyobacteraceae</taxon>
        <taxon>Dictyobacter</taxon>
    </lineage>
</organism>
<feature type="transmembrane region" description="Helical" evidence="3">
    <location>
        <begin position="112"/>
        <end position="135"/>
    </location>
</feature>
<feature type="region of interest" description="Disordered" evidence="2">
    <location>
        <begin position="1"/>
        <end position="107"/>
    </location>
</feature>
<dbReference type="InterPro" id="IPR050922">
    <property type="entry name" value="LytR/CpsA/Psr_CW_biosynth"/>
</dbReference>
<feature type="compositionally biased region" description="Polar residues" evidence="2">
    <location>
        <begin position="44"/>
        <end position="55"/>
    </location>
</feature>
<feature type="domain" description="Cell envelope-related transcriptional attenuator" evidence="4">
    <location>
        <begin position="199"/>
        <end position="366"/>
    </location>
</feature>
<gene>
    <name evidence="5" type="primary">yvhJ</name>
    <name evidence="5" type="ORF">KDH_44430</name>
</gene>
<evidence type="ECO:0000259" key="4">
    <source>
        <dbReference type="Pfam" id="PF03816"/>
    </source>
</evidence>
<accession>A0ABQ6FTK0</accession>